<proteinExistence type="predicted"/>
<feature type="region of interest" description="Disordered" evidence="1">
    <location>
        <begin position="458"/>
        <end position="515"/>
    </location>
</feature>
<evidence type="ECO:0000313" key="3">
    <source>
        <dbReference type="Proteomes" id="UP001365128"/>
    </source>
</evidence>
<dbReference type="EMBL" id="JBBPDW010000035">
    <property type="protein sequence ID" value="KAK7536681.1"/>
    <property type="molecule type" value="Genomic_DNA"/>
</dbReference>
<comment type="caution">
    <text evidence="2">The sequence shown here is derived from an EMBL/GenBank/DDBJ whole genome shotgun (WGS) entry which is preliminary data.</text>
</comment>
<accession>A0ABR1LNA7</accession>
<gene>
    <name evidence="2" type="ORF">IWX46DRAFT_583733</name>
</gene>
<keyword evidence="3" id="KW-1185">Reference proteome</keyword>
<evidence type="ECO:0000313" key="2">
    <source>
        <dbReference type="EMBL" id="KAK7536681.1"/>
    </source>
</evidence>
<feature type="compositionally biased region" description="Polar residues" evidence="1">
    <location>
        <begin position="494"/>
        <end position="503"/>
    </location>
</feature>
<organism evidence="2 3">
    <name type="scientific">Phyllosticta citricarpa</name>
    <dbReference type="NCBI Taxonomy" id="55181"/>
    <lineage>
        <taxon>Eukaryota</taxon>
        <taxon>Fungi</taxon>
        <taxon>Dikarya</taxon>
        <taxon>Ascomycota</taxon>
        <taxon>Pezizomycotina</taxon>
        <taxon>Dothideomycetes</taxon>
        <taxon>Dothideomycetes incertae sedis</taxon>
        <taxon>Botryosphaeriales</taxon>
        <taxon>Phyllostictaceae</taxon>
        <taxon>Phyllosticta</taxon>
    </lineage>
</organism>
<reference evidence="2 3" key="1">
    <citation type="submission" date="2024-04" db="EMBL/GenBank/DDBJ databases">
        <title>Phyllosticta paracitricarpa is synonymous to the EU quarantine fungus P. citricarpa based on phylogenomic analyses.</title>
        <authorList>
            <consortium name="Lawrence Berkeley National Laboratory"/>
            <person name="Van Ingen-Buijs V.A."/>
            <person name="Van Westerhoven A.C."/>
            <person name="Haridas S."/>
            <person name="Skiadas P."/>
            <person name="Martin F."/>
            <person name="Groenewald J.Z."/>
            <person name="Crous P.W."/>
            <person name="Seidl M.F."/>
        </authorList>
    </citation>
    <scope>NUCLEOTIDE SEQUENCE [LARGE SCALE GENOMIC DNA]</scope>
    <source>
        <strain evidence="2 3">CBS 122670</strain>
    </source>
</reference>
<evidence type="ECO:0000256" key="1">
    <source>
        <dbReference type="SAM" id="MobiDB-lite"/>
    </source>
</evidence>
<dbReference type="Proteomes" id="UP001365128">
    <property type="component" value="Unassembled WGS sequence"/>
</dbReference>
<protein>
    <recommendedName>
        <fullName evidence="4">F-box domain-containing protein</fullName>
    </recommendedName>
</protein>
<evidence type="ECO:0008006" key="4">
    <source>
        <dbReference type="Google" id="ProtNLM"/>
    </source>
</evidence>
<sequence length="515" mass="57939">MEHARSGTDAAGKSVNTPDRVALLRLPRELRDIVYHELLNFQIDSRRFLQYKKVNVTLWHPSNQVRELEGQEEHESLSIAETCSQLRAEVESHISGNFEVELDFGFTPVRSADAWNQRVPHCPLVLRLLSRLVVYIPMCRERNPDVFHGARKEPSAEPFSIKHDWTSPREATLVRSKEYCSASEPARSSQRAHDFQGEEGQQPHAVWSRVVSPLPCSSESVLVRDYDLQELYANQIWTADAMPFENVAFLGGPVRPQRAKLLNKDLRHQPWFRFFNEMAAKGHCLRHLEVNLVTMSHGQEDFVTTRPQRPATSDGASHLTRSDYGASPHLHLLSRLDPTIPAVRVNFGFGGLDDDQRSRRFDYALMANWLRRRIEDSDEARALVDFPGCDVMSYDECFPRLPAASTAPAEEDTTVAEALMPVSPLTFEATGLSEEEFCDPRLRLVDDANIVCPFERPSLDDASCGEDGPQGSAVPVNSDGPGSSHSPALLDAPDSSNRLQTSGFPVPSEQWDDWE</sequence>
<name>A0ABR1LNA7_9PEZI</name>